<dbReference type="AlphaFoldDB" id="A0A6M1LJ86"/>
<feature type="chain" id="PRO_5026758382" evidence="2">
    <location>
        <begin position="27"/>
        <end position="328"/>
    </location>
</feature>
<evidence type="ECO:0000256" key="1">
    <source>
        <dbReference type="ARBA" id="ARBA00006987"/>
    </source>
</evidence>
<keyword evidence="2" id="KW-0732">Signal</keyword>
<feature type="signal peptide" evidence="2">
    <location>
        <begin position="1"/>
        <end position="26"/>
    </location>
</feature>
<dbReference type="Gene3D" id="3.40.190.150">
    <property type="entry name" value="Bordetella uptake gene, domain 1"/>
    <property type="match status" value="1"/>
</dbReference>
<dbReference type="PANTHER" id="PTHR42928">
    <property type="entry name" value="TRICARBOXYLATE-BINDING PROTEIN"/>
    <property type="match status" value="1"/>
</dbReference>
<dbReference type="Pfam" id="PF03401">
    <property type="entry name" value="TctC"/>
    <property type="match status" value="1"/>
</dbReference>
<comment type="similarity">
    <text evidence="1">Belongs to the UPF0065 (bug) family.</text>
</comment>
<dbReference type="InterPro" id="IPR005064">
    <property type="entry name" value="BUG"/>
</dbReference>
<name>A0A6M1LJ86_9PROT</name>
<dbReference type="SUPFAM" id="SSF53850">
    <property type="entry name" value="Periplasmic binding protein-like II"/>
    <property type="match status" value="1"/>
</dbReference>
<sequence length="328" mass="33684">MPIGSLAVSRRALLAASGAAALPARAQGGWKPAREVRILCGFAPGGAGDLLCRLMADALRAQWGQTVIVETRSGAGGIISAEACARAAPDGHTVVLATMAMLTVSPQLPGVTMPINVETDLTPIASLAGIYKILVAYPQAPFRDVPGLIAHARAHPQAVAYGSAGVGSSPHLAAELFARQAGVECTHVPYRGGAPAITDLVAGRIGFMIGNMPEFLGQIRSGALRGIAFGGSAAAPALPDLPLIKQWLPDYDVSNWFGFCGPGRMPAEILAAWNSALQAALADPGTRGKMVEAGMEIMGGPVANFTNLIAADRQRWGGVIQAAGIRAS</sequence>
<accession>A0A6M1LJ86</accession>
<organism evidence="3 4">
    <name type="scientific">Falsiroseomonas algicola</name>
    <dbReference type="NCBI Taxonomy" id="2716930"/>
    <lineage>
        <taxon>Bacteria</taxon>
        <taxon>Pseudomonadati</taxon>
        <taxon>Pseudomonadota</taxon>
        <taxon>Alphaproteobacteria</taxon>
        <taxon>Acetobacterales</taxon>
        <taxon>Roseomonadaceae</taxon>
        <taxon>Falsiroseomonas</taxon>
    </lineage>
</organism>
<evidence type="ECO:0000313" key="3">
    <source>
        <dbReference type="EMBL" id="NGM20405.1"/>
    </source>
</evidence>
<dbReference type="InterPro" id="IPR042100">
    <property type="entry name" value="Bug_dom1"/>
</dbReference>
<reference evidence="3 4" key="1">
    <citation type="submission" date="2020-03" db="EMBL/GenBank/DDBJ databases">
        <title>Roseomonas stagni sp. nov., isolated from pond water in Japan.</title>
        <authorList>
            <person name="Furuhata K."/>
            <person name="Miyamoto H."/>
            <person name="Goto K."/>
        </authorList>
    </citation>
    <scope>NUCLEOTIDE SEQUENCE [LARGE SCALE GENOMIC DNA]</scope>
    <source>
        <strain evidence="3 4">PeD5</strain>
    </source>
</reference>
<protein>
    <submittedName>
        <fullName evidence="3">Tripartite tricarboxylate transporter substrate binding protein</fullName>
    </submittedName>
</protein>
<dbReference type="Proteomes" id="UP000475385">
    <property type="component" value="Unassembled WGS sequence"/>
</dbReference>
<gene>
    <name evidence="3" type="ORF">G3576_10295</name>
</gene>
<evidence type="ECO:0000256" key="2">
    <source>
        <dbReference type="SAM" id="SignalP"/>
    </source>
</evidence>
<evidence type="ECO:0000313" key="4">
    <source>
        <dbReference type="Proteomes" id="UP000475385"/>
    </source>
</evidence>
<comment type="caution">
    <text evidence="3">The sequence shown here is derived from an EMBL/GenBank/DDBJ whole genome shotgun (WGS) entry which is preliminary data.</text>
</comment>
<dbReference type="EMBL" id="JAAIKB010000003">
    <property type="protein sequence ID" value="NGM20405.1"/>
    <property type="molecule type" value="Genomic_DNA"/>
</dbReference>
<dbReference type="PANTHER" id="PTHR42928:SF5">
    <property type="entry name" value="BLR1237 PROTEIN"/>
    <property type="match status" value="1"/>
</dbReference>
<dbReference type="PIRSF" id="PIRSF017082">
    <property type="entry name" value="YflP"/>
    <property type="match status" value="1"/>
</dbReference>
<dbReference type="Gene3D" id="3.40.190.10">
    <property type="entry name" value="Periplasmic binding protein-like II"/>
    <property type="match status" value="1"/>
</dbReference>
<dbReference type="RefSeq" id="WP_164694301.1">
    <property type="nucleotide sequence ID" value="NZ_JAAIKB010000003.1"/>
</dbReference>
<proteinExistence type="inferred from homology"/>
<keyword evidence="4" id="KW-1185">Reference proteome</keyword>